<evidence type="ECO:0000259" key="1">
    <source>
        <dbReference type="Pfam" id="PF26345"/>
    </source>
</evidence>
<comment type="caution">
    <text evidence="2">The sequence shown here is derived from an EMBL/GenBank/DDBJ whole genome shotgun (WGS) entry which is preliminary data.</text>
</comment>
<protein>
    <recommendedName>
        <fullName evidence="1">ScoMcrA-like N-terminal head domain-containing protein</fullName>
    </recommendedName>
</protein>
<accession>A0A919RXS6</accession>
<dbReference type="Proteomes" id="UP000679179">
    <property type="component" value="Unassembled WGS sequence"/>
</dbReference>
<proteinExistence type="predicted"/>
<organism evidence="2 3">
    <name type="scientific">Clostridium polyendosporum</name>
    <dbReference type="NCBI Taxonomy" id="69208"/>
    <lineage>
        <taxon>Bacteria</taxon>
        <taxon>Bacillati</taxon>
        <taxon>Bacillota</taxon>
        <taxon>Clostridia</taxon>
        <taxon>Eubacteriales</taxon>
        <taxon>Clostridiaceae</taxon>
        <taxon>Clostridium</taxon>
    </lineage>
</organism>
<dbReference type="CDD" id="cd00085">
    <property type="entry name" value="HNHc"/>
    <property type="match status" value="1"/>
</dbReference>
<sequence length="346" mass="40580">MIPENISKEHILKAIEEIDENGVPQERLSTKFSVLYREKLYPPKYLISIANKYVNGEELSPSLFSGGDETNNFLFKRGFKIVDLHSEKDIFPIKLFSWTILSQNVFIKAMDRSSFIHHGTGIPREIRQYFNVSDLKQGENKNIVLIHNNVKYYARIEIDNMDSPRSRLFWKVDFANLINSKLPEWYDLYKKNDEPLEDLPQLRFEKLGEKDDHYFVDFINPIDIVLDIEAEKQEEQGLIAEGAVKYYYGKKYERRPENRRRAIEIHGAVCSLCGFDFEKVYGKRGSGFIEIHHAKQLSTLEEEQFIDPVTDLIPVCSNCHRMIHRRNDNVLTIEEMKSIINKNKII</sequence>
<name>A0A919RXS6_9CLOT</name>
<evidence type="ECO:0000313" key="3">
    <source>
        <dbReference type="Proteomes" id="UP000679179"/>
    </source>
</evidence>
<keyword evidence="3" id="KW-1185">Reference proteome</keyword>
<dbReference type="InterPro" id="IPR058807">
    <property type="entry name" value="ScoMcrA_N"/>
</dbReference>
<evidence type="ECO:0000313" key="2">
    <source>
        <dbReference type="EMBL" id="GIM28437.1"/>
    </source>
</evidence>
<reference evidence="2" key="1">
    <citation type="submission" date="2021-03" db="EMBL/GenBank/DDBJ databases">
        <title>Taxonomic study of Clostridium polyendosporum from meadow-gley soil under rice.</title>
        <authorList>
            <person name="Kobayashi H."/>
            <person name="Tanizawa Y."/>
            <person name="Yagura M."/>
        </authorList>
    </citation>
    <scope>NUCLEOTIDE SEQUENCE</scope>
    <source>
        <strain evidence="2">JCM 30710</strain>
    </source>
</reference>
<dbReference type="InterPro" id="IPR003615">
    <property type="entry name" value="HNH_nuc"/>
</dbReference>
<dbReference type="Pfam" id="PF26345">
    <property type="entry name" value="ScoMcrA_N"/>
    <property type="match status" value="1"/>
</dbReference>
<dbReference type="EMBL" id="BOPZ01000006">
    <property type="protein sequence ID" value="GIM28437.1"/>
    <property type="molecule type" value="Genomic_DNA"/>
</dbReference>
<gene>
    <name evidence="2" type="ORF">CPJCM30710_11030</name>
</gene>
<dbReference type="RefSeq" id="WP_212903164.1">
    <property type="nucleotide sequence ID" value="NZ_BOPZ01000006.1"/>
</dbReference>
<dbReference type="AlphaFoldDB" id="A0A919RXS6"/>
<feature type="domain" description="ScoMcrA-like N-terminal head" evidence="1">
    <location>
        <begin position="5"/>
        <end position="82"/>
    </location>
</feature>